<evidence type="ECO:0000313" key="3">
    <source>
        <dbReference type="EMBL" id="RFB94259.1"/>
    </source>
</evidence>
<dbReference type="SUPFAM" id="SSF53474">
    <property type="entry name" value="alpha/beta-Hydrolases"/>
    <property type="match status" value="1"/>
</dbReference>
<feature type="region of interest" description="Disordered" evidence="1">
    <location>
        <begin position="58"/>
        <end position="123"/>
    </location>
</feature>
<dbReference type="InterPro" id="IPR029058">
    <property type="entry name" value="AB_hydrolase_fold"/>
</dbReference>
<protein>
    <recommendedName>
        <fullName evidence="5">Transmembrane protein</fullName>
    </recommendedName>
</protein>
<proteinExistence type="predicted"/>
<name>A0A3E1BLK4_RHILT</name>
<sequence>MKLIEKRVVLHFPGFEPLDGAAHRARYERSAKQSAAVWGYSVEIGAFAAGSDPLSFEVTTDGGGAPGTAGDAASGTAGDAASGTAGDAASGTAGNAASGTAGNAASGTAGNAASGETGSPGWQAKSRIHMVDHDMFVRSLRSGNTVSQIIAGFRSCAQIMLEGGMRGYFRHAWRFGLFFLFPFLLTALAMALTAQIAVMPYSLGLSPWHMLWSGPLGLCFFIFAFLPFSERFHTLHLFADWKMAVALGRMDRADFNDWLEDRATAVREALTEEADEYVISSHSMGSNVAAHVIGILLEREPEIFKGKRVVFATLGSAILQCALLSSARMLRARVGLIACCPDISWLDVQCLTDSINFYKVPVVAVSGHADAPPAKMILIRVKQMLTRERYRRIRKDQLRVHRQYVLGPDLQAPFDFTLMTSGPMPASVFADSDAKRMPG</sequence>
<feature type="compositionally biased region" description="Low complexity" evidence="1">
    <location>
        <begin position="68"/>
        <end position="119"/>
    </location>
</feature>
<dbReference type="EMBL" id="NAOO01000012">
    <property type="protein sequence ID" value="RFB94259.1"/>
    <property type="molecule type" value="Genomic_DNA"/>
</dbReference>
<gene>
    <name evidence="3" type="ORF">B5K10_12200</name>
</gene>
<organism evidence="3 4">
    <name type="scientific">Rhizobium leguminosarum bv. trifolii</name>
    <dbReference type="NCBI Taxonomy" id="386"/>
    <lineage>
        <taxon>Bacteria</taxon>
        <taxon>Pseudomonadati</taxon>
        <taxon>Pseudomonadota</taxon>
        <taxon>Alphaproteobacteria</taxon>
        <taxon>Hyphomicrobiales</taxon>
        <taxon>Rhizobiaceae</taxon>
        <taxon>Rhizobium/Agrobacterium group</taxon>
        <taxon>Rhizobium</taxon>
    </lineage>
</organism>
<dbReference type="AlphaFoldDB" id="A0A3E1BLK4"/>
<keyword evidence="2" id="KW-0472">Membrane</keyword>
<reference evidence="3 4" key="1">
    <citation type="submission" date="2017-03" db="EMBL/GenBank/DDBJ databases">
        <title>Genome analysis of Rhizobial strains effectives or ineffectives for nitrogen fixation isolated from bean seeds.</title>
        <authorList>
            <person name="Peralta H."/>
            <person name="Aguilar-Vera A."/>
            <person name="Mora Y."/>
            <person name="Vargas-Lagunas C."/>
            <person name="Girard L."/>
            <person name="Mora J."/>
        </authorList>
    </citation>
    <scope>NUCLEOTIDE SEQUENCE [LARGE SCALE GENOMIC DNA]</scope>
    <source>
        <strain evidence="3 4">CCGM5</strain>
    </source>
</reference>
<dbReference type="RefSeq" id="WP_245441690.1">
    <property type="nucleotide sequence ID" value="NZ_KZ859521.1"/>
</dbReference>
<dbReference type="Proteomes" id="UP000256748">
    <property type="component" value="Unassembled WGS sequence"/>
</dbReference>
<keyword evidence="2" id="KW-1133">Transmembrane helix</keyword>
<evidence type="ECO:0000313" key="4">
    <source>
        <dbReference type="Proteomes" id="UP000256748"/>
    </source>
</evidence>
<keyword evidence="2" id="KW-0812">Transmembrane</keyword>
<feature type="transmembrane region" description="Helical" evidence="2">
    <location>
        <begin position="210"/>
        <end position="228"/>
    </location>
</feature>
<accession>A0A3E1BLK4</accession>
<feature type="transmembrane region" description="Helical" evidence="2">
    <location>
        <begin position="175"/>
        <end position="198"/>
    </location>
</feature>
<comment type="caution">
    <text evidence="3">The sequence shown here is derived from an EMBL/GenBank/DDBJ whole genome shotgun (WGS) entry which is preliminary data.</text>
</comment>
<evidence type="ECO:0008006" key="5">
    <source>
        <dbReference type="Google" id="ProtNLM"/>
    </source>
</evidence>
<evidence type="ECO:0000256" key="2">
    <source>
        <dbReference type="SAM" id="Phobius"/>
    </source>
</evidence>
<evidence type="ECO:0000256" key="1">
    <source>
        <dbReference type="SAM" id="MobiDB-lite"/>
    </source>
</evidence>